<dbReference type="Proteomes" id="UP000005954">
    <property type="component" value="Unassembled WGS sequence"/>
</dbReference>
<organism evidence="1 2">
    <name type="scientific">Roseovarius nubinhibens (strain ATCC BAA-591 / DSM 15170 / ISM)</name>
    <dbReference type="NCBI Taxonomy" id="89187"/>
    <lineage>
        <taxon>Bacteria</taxon>
        <taxon>Pseudomonadati</taxon>
        <taxon>Pseudomonadota</taxon>
        <taxon>Alphaproteobacteria</taxon>
        <taxon>Rhodobacterales</taxon>
        <taxon>Roseobacteraceae</taxon>
        <taxon>Roseovarius</taxon>
    </lineage>
</organism>
<evidence type="ECO:0000313" key="2">
    <source>
        <dbReference type="Proteomes" id="UP000005954"/>
    </source>
</evidence>
<dbReference type="RefSeq" id="WP_009812732.1">
    <property type="nucleotide sequence ID" value="NZ_CH724156.1"/>
</dbReference>
<dbReference type="EMBL" id="AALY01000001">
    <property type="protein sequence ID" value="EAP77331.1"/>
    <property type="molecule type" value="Genomic_DNA"/>
</dbReference>
<evidence type="ECO:0000313" key="1">
    <source>
        <dbReference type="EMBL" id="EAP77331.1"/>
    </source>
</evidence>
<dbReference type="OrthoDB" id="7866332at2"/>
<dbReference type="AlphaFoldDB" id="A3SJ00"/>
<keyword evidence="2" id="KW-1185">Reference proteome</keyword>
<protein>
    <submittedName>
        <fullName evidence="1">Uncharacterized protein</fullName>
    </submittedName>
</protein>
<name>A3SJ00_ROSNI</name>
<comment type="caution">
    <text evidence="1">The sequence shown here is derived from an EMBL/GenBank/DDBJ whole genome shotgun (WGS) entry which is preliminary data.</text>
</comment>
<proteinExistence type="predicted"/>
<gene>
    <name evidence="1" type="ORF">ISM_03540</name>
</gene>
<reference evidence="1 2" key="1">
    <citation type="submission" date="2005-12" db="EMBL/GenBank/DDBJ databases">
        <authorList>
            <person name="Moran M.A."/>
            <person name="Ferriera S."/>
            <person name="Johnson J."/>
            <person name="Kravitz S."/>
            <person name="Halpern A."/>
            <person name="Remington K."/>
            <person name="Beeson K."/>
            <person name="Tran B."/>
            <person name="Rogers Y.-H."/>
            <person name="Friedman R."/>
            <person name="Venter J.C."/>
        </authorList>
    </citation>
    <scope>NUCLEOTIDE SEQUENCE [LARGE SCALE GENOMIC DNA]</scope>
    <source>
        <strain evidence="2">ATCC BAA-591 / DSM 15170 / ISM</strain>
    </source>
</reference>
<sequence>MRKSLVIIAPVSKMQSANKLLAGIGWEEDNFTVPLTADESSSISHFGLRASIRPAFSEVLAEHLAPLTALAQSLVIDLREETDRHGHFADVIDAEGLRVIRLEVA</sequence>
<dbReference type="HOGENOM" id="CLU_2234571_0_0_5"/>
<accession>A3SJ00</accession>